<dbReference type="SMART" id="SM00720">
    <property type="entry name" value="calpain_III"/>
    <property type="match status" value="1"/>
</dbReference>
<dbReference type="InterPro" id="IPR022683">
    <property type="entry name" value="Calpain_III"/>
</dbReference>
<evidence type="ECO:0000256" key="6">
    <source>
        <dbReference type="PROSITE-ProRule" id="PRU00239"/>
    </source>
</evidence>
<dbReference type="Proteomes" id="UP000276133">
    <property type="component" value="Unassembled WGS sequence"/>
</dbReference>
<dbReference type="GO" id="GO:0006508">
    <property type="term" value="P:proteolysis"/>
    <property type="evidence" value="ECO:0007669"/>
    <property type="project" value="UniProtKB-KW"/>
</dbReference>
<accession>A0A3M7PH77</accession>
<evidence type="ECO:0000256" key="1">
    <source>
        <dbReference type="ARBA" id="ARBA00007623"/>
    </source>
</evidence>
<dbReference type="PRINTS" id="PR00704">
    <property type="entry name" value="CALPAIN"/>
</dbReference>
<dbReference type="Pfam" id="PF00648">
    <property type="entry name" value="Peptidase_C2"/>
    <property type="match status" value="1"/>
</dbReference>
<dbReference type="CDD" id="cd00044">
    <property type="entry name" value="CysPc"/>
    <property type="match status" value="1"/>
</dbReference>
<protein>
    <submittedName>
        <fullName evidence="8">Calpain-A</fullName>
    </submittedName>
</protein>
<dbReference type="SUPFAM" id="SSF49758">
    <property type="entry name" value="Calpain large subunit, middle domain (domain III)"/>
    <property type="match status" value="1"/>
</dbReference>
<dbReference type="SUPFAM" id="SSF54001">
    <property type="entry name" value="Cysteine proteinases"/>
    <property type="match status" value="1"/>
</dbReference>
<dbReference type="EMBL" id="REGN01011015">
    <property type="protein sequence ID" value="RMZ98027.1"/>
    <property type="molecule type" value="Genomic_DNA"/>
</dbReference>
<keyword evidence="2 6" id="KW-0645">Protease</keyword>
<dbReference type="InterPro" id="IPR022684">
    <property type="entry name" value="Calpain_cysteine_protease"/>
</dbReference>
<dbReference type="InterPro" id="IPR022682">
    <property type="entry name" value="Calpain_domain_III"/>
</dbReference>
<dbReference type="CDD" id="cd00214">
    <property type="entry name" value="Calpain_III"/>
    <property type="match status" value="1"/>
</dbReference>
<dbReference type="Gene3D" id="3.90.70.10">
    <property type="entry name" value="Cysteine proteinases"/>
    <property type="match status" value="1"/>
</dbReference>
<dbReference type="SMART" id="SM00230">
    <property type="entry name" value="CysPc"/>
    <property type="match status" value="1"/>
</dbReference>
<dbReference type="GO" id="GO:0004198">
    <property type="term" value="F:calcium-dependent cysteine-type endopeptidase activity"/>
    <property type="evidence" value="ECO:0007669"/>
    <property type="project" value="InterPro"/>
</dbReference>
<dbReference type="InterPro" id="IPR033883">
    <property type="entry name" value="C2_III"/>
</dbReference>
<feature type="active site" evidence="5 6">
    <location>
        <position position="78"/>
    </location>
</feature>
<evidence type="ECO:0000256" key="5">
    <source>
        <dbReference type="PIRSR" id="PIRSR622684-1"/>
    </source>
</evidence>
<evidence type="ECO:0000256" key="3">
    <source>
        <dbReference type="ARBA" id="ARBA00022801"/>
    </source>
</evidence>
<evidence type="ECO:0000256" key="2">
    <source>
        <dbReference type="ARBA" id="ARBA00022670"/>
    </source>
</evidence>
<keyword evidence="3 6" id="KW-0378">Hydrolase</keyword>
<reference evidence="8 9" key="1">
    <citation type="journal article" date="2018" name="Sci. Rep.">
        <title>Genomic signatures of local adaptation to the degree of environmental predictability in rotifers.</title>
        <authorList>
            <person name="Franch-Gras L."/>
            <person name="Hahn C."/>
            <person name="Garcia-Roger E.M."/>
            <person name="Carmona M.J."/>
            <person name="Serra M."/>
            <person name="Gomez A."/>
        </authorList>
    </citation>
    <scope>NUCLEOTIDE SEQUENCE [LARGE SCALE GENOMIC DNA]</scope>
    <source>
        <strain evidence="8">HYR1</strain>
    </source>
</reference>
<gene>
    <name evidence="8" type="ORF">BpHYR1_024865</name>
</gene>
<evidence type="ECO:0000259" key="7">
    <source>
        <dbReference type="PROSITE" id="PS50203"/>
    </source>
</evidence>
<dbReference type="PANTHER" id="PTHR10183:SF379">
    <property type="entry name" value="CALPAIN-5"/>
    <property type="match status" value="1"/>
</dbReference>
<dbReference type="GO" id="GO:0005737">
    <property type="term" value="C:cytoplasm"/>
    <property type="evidence" value="ECO:0007669"/>
    <property type="project" value="TreeGrafter"/>
</dbReference>
<dbReference type="InterPro" id="IPR001300">
    <property type="entry name" value="Peptidase_C2_calpain_cat"/>
</dbReference>
<dbReference type="STRING" id="10195.A0A3M7PH77"/>
<dbReference type="Gene3D" id="2.60.120.380">
    <property type="match status" value="1"/>
</dbReference>
<feature type="active site" evidence="5 6">
    <location>
        <position position="238"/>
    </location>
</feature>
<proteinExistence type="inferred from homology"/>
<comment type="similarity">
    <text evidence="1">Belongs to the peptidase C2 family.</text>
</comment>
<dbReference type="FunFam" id="3.90.70.10:FF:000114">
    <property type="entry name" value="Calpain a"/>
    <property type="match status" value="1"/>
</dbReference>
<dbReference type="PROSITE" id="PS50203">
    <property type="entry name" value="CALPAIN_CAT"/>
    <property type="match status" value="1"/>
</dbReference>
<sequence length="568" mass="65622">MEIIPFKGQVFEEISAEYDEDNLFEDPYFPANNQSLYYSRRPPPGIVWKRPKEVRDDAEFVVDGFRRCDMDQGSIGNCWFIAGVVGILQSEKLFEKIVPAEQSFSENYAGIFHFRFWLYGQWVDVVIDDRLPFWTTGELVYANNKQQPNEYWTALLEKAYAKLNGCYEALEAGQTTDALIDMSGGLEESFDLAKLDSSTNLWTILYQAYMRNSIMGCSIIADSSVREARLSNGLVRGHAYTITKLVTVETDDGVFRLIRIRNPWGNEVEWKGAWSDNSREWRKFDDDTREELGLIQDHDGEFWMSYEDFLKNWHTVQICHLSVDTFSEEIEKANDIGTMSWRKLAMDSDMSWKCTIYHSEWATGRTAGGCGQYDQAKFWTNPQFLIQVSDVDHDDNESLATVVIALMQKDCRLKRIKENCDSAEEFIQFKLFKIRDHVSIDESKTTGLKLYSNQLEKIGASGPYINSREVTKRFRIEPGNYLIIPSTYDPNRDCEFMLRIFTEETIEASSLEQNKDEDLTEEESFFELDDTDTIFSSWDNFFKAANSGEEAIESGQNTQTVQEACLIM</sequence>
<dbReference type="PANTHER" id="PTHR10183">
    <property type="entry name" value="CALPAIN"/>
    <property type="match status" value="1"/>
</dbReference>
<dbReference type="OrthoDB" id="424753at2759"/>
<evidence type="ECO:0000313" key="8">
    <source>
        <dbReference type="EMBL" id="RMZ98027.1"/>
    </source>
</evidence>
<evidence type="ECO:0000256" key="4">
    <source>
        <dbReference type="ARBA" id="ARBA00022807"/>
    </source>
</evidence>
<dbReference type="PROSITE" id="PS00139">
    <property type="entry name" value="THIOL_PROTEASE_CYS"/>
    <property type="match status" value="1"/>
</dbReference>
<dbReference type="AlphaFoldDB" id="A0A3M7PH77"/>
<organism evidence="8 9">
    <name type="scientific">Brachionus plicatilis</name>
    <name type="common">Marine rotifer</name>
    <name type="synonym">Brachionus muelleri</name>
    <dbReference type="NCBI Taxonomy" id="10195"/>
    <lineage>
        <taxon>Eukaryota</taxon>
        <taxon>Metazoa</taxon>
        <taxon>Spiralia</taxon>
        <taxon>Gnathifera</taxon>
        <taxon>Rotifera</taxon>
        <taxon>Eurotatoria</taxon>
        <taxon>Monogononta</taxon>
        <taxon>Pseudotrocha</taxon>
        <taxon>Ploima</taxon>
        <taxon>Brachionidae</taxon>
        <taxon>Brachionus</taxon>
    </lineage>
</organism>
<feature type="domain" description="Calpain catalytic" evidence="7">
    <location>
        <begin position="23"/>
        <end position="322"/>
    </location>
</feature>
<keyword evidence="9" id="KW-1185">Reference proteome</keyword>
<evidence type="ECO:0000313" key="9">
    <source>
        <dbReference type="Proteomes" id="UP000276133"/>
    </source>
</evidence>
<dbReference type="InterPro" id="IPR038765">
    <property type="entry name" value="Papain-like_cys_pep_sf"/>
</dbReference>
<feature type="active site" evidence="5 6">
    <location>
        <position position="262"/>
    </location>
</feature>
<dbReference type="InterPro" id="IPR036213">
    <property type="entry name" value="Calpain_III_sf"/>
</dbReference>
<dbReference type="Pfam" id="PF01067">
    <property type="entry name" value="Calpain_III"/>
    <property type="match status" value="1"/>
</dbReference>
<comment type="caution">
    <text evidence="8">The sequence shown here is derived from an EMBL/GenBank/DDBJ whole genome shotgun (WGS) entry which is preliminary data.</text>
</comment>
<keyword evidence="4 6" id="KW-0788">Thiol protease</keyword>
<name>A0A3M7PH77_BRAPC</name>
<dbReference type="InterPro" id="IPR000169">
    <property type="entry name" value="Pept_cys_AS"/>
</dbReference>